<name>K2AY71_9BACT</name>
<dbReference type="EMBL" id="AMFJ01021612">
    <property type="protein sequence ID" value="EKD66642.1"/>
    <property type="molecule type" value="Genomic_DNA"/>
</dbReference>
<comment type="caution">
    <text evidence="1">The sequence shown here is derived from an EMBL/GenBank/DDBJ whole genome shotgun (WGS) entry which is preliminary data.</text>
</comment>
<accession>K2AY71</accession>
<proteinExistence type="predicted"/>
<dbReference type="AlphaFoldDB" id="K2AY71"/>
<evidence type="ECO:0000313" key="1">
    <source>
        <dbReference type="EMBL" id="EKD66642.1"/>
    </source>
</evidence>
<reference evidence="1" key="1">
    <citation type="journal article" date="2012" name="Science">
        <title>Fermentation, hydrogen, and sulfur metabolism in multiple uncultivated bacterial phyla.</title>
        <authorList>
            <person name="Wrighton K.C."/>
            <person name="Thomas B.C."/>
            <person name="Sharon I."/>
            <person name="Miller C.S."/>
            <person name="Castelle C.J."/>
            <person name="VerBerkmoes N.C."/>
            <person name="Wilkins M.J."/>
            <person name="Hettich R.L."/>
            <person name="Lipton M.S."/>
            <person name="Williams K.H."/>
            <person name="Long P.E."/>
            <person name="Banfield J.F."/>
        </authorList>
    </citation>
    <scope>NUCLEOTIDE SEQUENCE [LARGE SCALE GENOMIC DNA]</scope>
</reference>
<protein>
    <submittedName>
        <fullName evidence="1">Uncharacterized protein</fullName>
    </submittedName>
</protein>
<organism evidence="1">
    <name type="scientific">uncultured bacterium</name>
    <name type="common">gcode 4</name>
    <dbReference type="NCBI Taxonomy" id="1234023"/>
    <lineage>
        <taxon>Bacteria</taxon>
        <taxon>environmental samples</taxon>
    </lineage>
</organism>
<sequence length="35" mass="4506">MIRYKHILLILLIIIYEWDKREIYRNTSKSRKDRK</sequence>
<gene>
    <name evidence="1" type="ORF">ACD_49C00026G0017</name>
</gene>